<evidence type="ECO:0000259" key="9">
    <source>
        <dbReference type="Pfam" id="PF20473"/>
    </source>
</evidence>
<evidence type="ECO:0000259" key="7">
    <source>
        <dbReference type="Pfam" id="PF20466"/>
    </source>
</evidence>
<keyword evidence="2" id="KW-0489">Methyltransferase</keyword>
<evidence type="ECO:0000259" key="5">
    <source>
        <dbReference type="Pfam" id="PF20464"/>
    </source>
</evidence>
<sequence>MASESLLADLAEFVEYRNKLDGDEKGEAQVFLDRLFRAFGLVGYKEAGATLEARVRTPNEKKVSFADLMWKPRCIIEMKKSGTDLSKHFAQAFRYWQLAVPNRPRYVVLCNFDEFWVYDFDKQIEAPMDVLKIGDLVQRREVLAFLLPEDEPPIFGNDLVQVTREAAAQVSGVFRSMKDRGIPRVDAQHFVLQSVVAMFAEDIGLLPEKFFTRTITDAKSGADAYDMLGSLFREMNSPGRTAGGNFIGTPYFNGGLFDTIHPIEMTPGELEAMRAAATTNWADVRPEIFGTLFEKSMAAGERHAYGAHFTSQADIARVVGPCIVDPWMERIEAATTIAELEKVRYDLGQFRVLDPACGSGNFLYVAYREMRRLEAEVLNRIEARQRSKVKQKQVTISYITPDHFLGIDNNAFAVEVAKVTMMMAKKLSADELDVYVDALPLDNLDDFIQCRDALFEPWPEADVIIGNPPYNGRRKMVDDLGLEYTQRLAQRYPTIGGVSDFVTYWFPLAHQRLKEGGRAGFVATQAIRDNDSRKVSLDYIVNNDGTIFDAVSVKPWSGDAVVHVSIVNWIKGKDLAPATKDLWIDKGELRLPVDHIPSTLRPMTDVTKAVDLPQNKKPKVCFQGQTTGFVDGFRLSTSEAKKLLKANAKLGEVLHPMISGDPLIHSNIIPGYVMDVGETDLVKAKIAYPQVMKLLTERVLPDRQKAMEKERARNEALLAANPNGKPVYVRRDFLDRSWWRHWRRREDMLNVISPLDRYIALTIVAAEGRRSVYEFVSSSIRPDASVQVFAFDDDYSFGVLSSSLHRAWFDERCSKLKVDPRYTPTTVWNTFPWPVAPSEAQVSKIARLSAEILKLRARYRSDGMTLGQQYDALREPGQSAFREAHEALDAAVIEAYGFNPDENLLAQLLALNLAAATDPEVATWPGAHGRPEAYTTTYRLTADASDAS</sequence>
<organism evidence="10 11">
    <name type="scientific">Mycolicibacterium mageritense</name>
    <name type="common">Mycobacterium mageritense</name>
    <dbReference type="NCBI Taxonomy" id="53462"/>
    <lineage>
        <taxon>Bacteria</taxon>
        <taxon>Bacillati</taxon>
        <taxon>Actinomycetota</taxon>
        <taxon>Actinomycetes</taxon>
        <taxon>Mycobacteriales</taxon>
        <taxon>Mycobacteriaceae</taxon>
        <taxon>Mycolicibacterium</taxon>
    </lineage>
</organism>
<dbReference type="GO" id="GO:0009007">
    <property type="term" value="F:site-specific DNA-methyltransferase (adenine-specific) activity"/>
    <property type="evidence" value="ECO:0007669"/>
    <property type="project" value="UniProtKB-EC"/>
</dbReference>
<dbReference type="GO" id="GO:0003676">
    <property type="term" value="F:nucleic acid binding"/>
    <property type="evidence" value="ECO:0007669"/>
    <property type="project" value="InterPro"/>
</dbReference>
<dbReference type="PROSITE" id="PS00092">
    <property type="entry name" value="N6_MTASE"/>
    <property type="match status" value="1"/>
</dbReference>
<dbReference type="Pfam" id="PF20467">
    <property type="entry name" value="MmeI_C"/>
    <property type="match status" value="1"/>
</dbReference>
<dbReference type="Pfam" id="PF20465">
    <property type="entry name" value="MmeI_hel"/>
    <property type="match status" value="1"/>
</dbReference>
<dbReference type="RefSeq" id="WP_286213340.1">
    <property type="nucleotide sequence ID" value="NZ_AP027452.1"/>
</dbReference>
<evidence type="ECO:0000256" key="3">
    <source>
        <dbReference type="ARBA" id="ARBA00022679"/>
    </source>
</evidence>
<gene>
    <name evidence="10" type="ORF">hbim_00528</name>
</gene>
<dbReference type="GO" id="GO:0032259">
    <property type="term" value="P:methylation"/>
    <property type="evidence" value="ECO:0007669"/>
    <property type="project" value="UniProtKB-KW"/>
</dbReference>
<evidence type="ECO:0000259" key="6">
    <source>
        <dbReference type="Pfam" id="PF20465"/>
    </source>
</evidence>
<proteinExistence type="predicted"/>
<dbReference type="Gene3D" id="3.40.50.150">
    <property type="entry name" value="Vaccinia Virus protein VP39"/>
    <property type="match status" value="1"/>
</dbReference>
<evidence type="ECO:0000256" key="4">
    <source>
        <dbReference type="ARBA" id="ARBA00047942"/>
    </source>
</evidence>
<evidence type="ECO:0000259" key="8">
    <source>
        <dbReference type="Pfam" id="PF20467"/>
    </source>
</evidence>
<comment type="catalytic activity">
    <reaction evidence="4">
        <text>a 2'-deoxyadenosine in DNA + S-adenosyl-L-methionine = an N(6)-methyl-2'-deoxyadenosine in DNA + S-adenosyl-L-homocysteine + H(+)</text>
        <dbReference type="Rhea" id="RHEA:15197"/>
        <dbReference type="Rhea" id="RHEA-COMP:12418"/>
        <dbReference type="Rhea" id="RHEA-COMP:12419"/>
        <dbReference type="ChEBI" id="CHEBI:15378"/>
        <dbReference type="ChEBI" id="CHEBI:57856"/>
        <dbReference type="ChEBI" id="CHEBI:59789"/>
        <dbReference type="ChEBI" id="CHEBI:90615"/>
        <dbReference type="ChEBI" id="CHEBI:90616"/>
        <dbReference type="EC" id="2.1.1.72"/>
    </reaction>
</comment>
<feature type="domain" description="MmeI-like N-terminal" evidence="5">
    <location>
        <begin position="10"/>
        <end position="179"/>
    </location>
</feature>
<keyword evidence="3" id="KW-0808">Transferase</keyword>
<dbReference type="PRINTS" id="PR00507">
    <property type="entry name" value="N12N6MTFRASE"/>
</dbReference>
<dbReference type="InterPro" id="IPR046817">
    <property type="entry name" value="MmeI_N"/>
</dbReference>
<dbReference type="EMBL" id="AP027452">
    <property type="protein sequence ID" value="BDY26614.1"/>
    <property type="molecule type" value="Genomic_DNA"/>
</dbReference>
<dbReference type="SUPFAM" id="SSF53335">
    <property type="entry name" value="S-adenosyl-L-methionine-dependent methyltransferases"/>
    <property type="match status" value="1"/>
</dbReference>
<evidence type="ECO:0000313" key="10">
    <source>
        <dbReference type="EMBL" id="BDY26614.1"/>
    </source>
</evidence>
<dbReference type="InterPro" id="IPR050953">
    <property type="entry name" value="N4_N6_ade-DNA_methylase"/>
</dbReference>
<protein>
    <recommendedName>
        <fullName evidence="1">site-specific DNA-methyltransferase (adenine-specific)</fullName>
        <ecNumber evidence="1">2.1.1.72</ecNumber>
    </recommendedName>
</protein>
<name>A0AAI8TPS9_MYCME</name>
<feature type="domain" description="MmeI-like helicase spacer" evidence="6">
    <location>
        <begin position="186"/>
        <end position="257"/>
    </location>
</feature>
<dbReference type="InterPro" id="IPR002052">
    <property type="entry name" value="DNA_methylase_N6_adenine_CS"/>
</dbReference>
<dbReference type="Pfam" id="PF20464">
    <property type="entry name" value="MmeI_N"/>
    <property type="match status" value="1"/>
</dbReference>
<dbReference type="Proteomes" id="UP001241092">
    <property type="component" value="Chromosome"/>
</dbReference>
<evidence type="ECO:0000313" key="11">
    <source>
        <dbReference type="Proteomes" id="UP001241092"/>
    </source>
</evidence>
<feature type="domain" description="MmeI-like C-terminal" evidence="8">
    <location>
        <begin position="839"/>
        <end position="911"/>
    </location>
</feature>
<dbReference type="InterPro" id="IPR046820">
    <property type="entry name" value="MmeI_TRD"/>
</dbReference>
<accession>A0AAI8TPS9</accession>
<feature type="domain" description="MmeI-like DNA-methyltransferase" evidence="9">
    <location>
        <begin position="334"/>
        <end position="569"/>
    </location>
</feature>
<dbReference type="InterPro" id="IPR046816">
    <property type="entry name" value="MmeI_Mtase"/>
</dbReference>
<dbReference type="Pfam" id="PF20466">
    <property type="entry name" value="MmeI_TRD"/>
    <property type="match status" value="1"/>
</dbReference>
<dbReference type="InterPro" id="IPR029063">
    <property type="entry name" value="SAM-dependent_MTases_sf"/>
</dbReference>
<dbReference type="EC" id="2.1.1.72" evidence="1"/>
<dbReference type="InterPro" id="IPR046818">
    <property type="entry name" value="MmeI_C"/>
</dbReference>
<reference evidence="10" key="1">
    <citation type="submission" date="2023-03" db="EMBL/GenBank/DDBJ databases">
        <title>Draft genome sequence of a Mycolicibacterium mageritense strain H4_3_1 isolated from a hybrid biological-inorganic system reactor.</title>
        <authorList>
            <person name="Feng X."/>
            <person name="Kazama D."/>
            <person name="Sato K."/>
            <person name="Kobayashi H."/>
        </authorList>
    </citation>
    <scope>NUCLEOTIDE SEQUENCE</scope>
    <source>
        <strain evidence="10">H4_3_1</strain>
    </source>
</reference>
<feature type="domain" description="MmeI-like target recognition" evidence="7">
    <location>
        <begin position="775"/>
        <end position="834"/>
    </location>
</feature>
<dbReference type="AlphaFoldDB" id="A0AAI8TPS9"/>
<evidence type="ECO:0000256" key="1">
    <source>
        <dbReference type="ARBA" id="ARBA00011900"/>
    </source>
</evidence>
<evidence type="ECO:0000256" key="2">
    <source>
        <dbReference type="ARBA" id="ARBA00022603"/>
    </source>
</evidence>
<dbReference type="PANTHER" id="PTHR33841">
    <property type="entry name" value="DNA METHYLTRANSFERASE YEEA-RELATED"/>
    <property type="match status" value="1"/>
</dbReference>
<dbReference type="Pfam" id="PF20473">
    <property type="entry name" value="MmeI_Mtase"/>
    <property type="match status" value="1"/>
</dbReference>
<dbReference type="InterPro" id="IPR046819">
    <property type="entry name" value="MmeI_hel"/>
</dbReference>
<dbReference type="PANTHER" id="PTHR33841:SF1">
    <property type="entry name" value="DNA METHYLTRANSFERASE A"/>
    <property type="match status" value="1"/>
</dbReference>